<keyword evidence="6" id="KW-0732">Signal</keyword>
<name>A0A1H5SU01_9SPHI</name>
<dbReference type="GO" id="GO:0017004">
    <property type="term" value="P:cytochrome complex assembly"/>
    <property type="evidence" value="ECO:0007669"/>
    <property type="project" value="UniProtKB-KW"/>
</dbReference>
<comment type="subcellular location">
    <subcellularLocation>
        <location evidence="1">Cell envelope</location>
    </subcellularLocation>
</comment>
<evidence type="ECO:0000256" key="2">
    <source>
        <dbReference type="ARBA" id="ARBA00022748"/>
    </source>
</evidence>
<feature type="chain" id="PRO_5009284358" evidence="6">
    <location>
        <begin position="23"/>
        <end position="380"/>
    </location>
</feature>
<dbReference type="GO" id="GO:0016209">
    <property type="term" value="F:antioxidant activity"/>
    <property type="evidence" value="ECO:0007669"/>
    <property type="project" value="InterPro"/>
</dbReference>
<accession>A0A1H5SU01</accession>
<evidence type="ECO:0000256" key="6">
    <source>
        <dbReference type="SAM" id="SignalP"/>
    </source>
</evidence>
<evidence type="ECO:0000256" key="4">
    <source>
        <dbReference type="ARBA" id="ARBA00023284"/>
    </source>
</evidence>
<dbReference type="InterPro" id="IPR017937">
    <property type="entry name" value="Thioredoxin_CS"/>
</dbReference>
<evidence type="ECO:0000256" key="5">
    <source>
        <dbReference type="SAM" id="Coils"/>
    </source>
</evidence>
<protein>
    <submittedName>
        <fullName evidence="8">Peroxiredoxin</fullName>
    </submittedName>
</protein>
<dbReference type="InterPro" id="IPR013766">
    <property type="entry name" value="Thioredoxin_domain"/>
</dbReference>
<reference evidence="9" key="1">
    <citation type="submission" date="2016-10" db="EMBL/GenBank/DDBJ databases">
        <authorList>
            <person name="Varghese N."/>
            <person name="Submissions S."/>
        </authorList>
    </citation>
    <scope>NUCLEOTIDE SEQUENCE [LARGE SCALE GENOMIC DNA]</scope>
    <source>
        <strain evidence="9">DSM 22361</strain>
    </source>
</reference>
<dbReference type="Pfam" id="PF14289">
    <property type="entry name" value="DUF4369"/>
    <property type="match status" value="1"/>
</dbReference>
<keyword evidence="5" id="KW-0175">Coiled coil</keyword>
<feature type="signal peptide" evidence="6">
    <location>
        <begin position="1"/>
        <end position="22"/>
    </location>
</feature>
<feature type="coiled-coil region" evidence="5">
    <location>
        <begin position="155"/>
        <end position="182"/>
    </location>
</feature>
<gene>
    <name evidence="8" type="ORF">SAMN05421877_101368</name>
</gene>
<dbReference type="PROSITE" id="PS00194">
    <property type="entry name" value="THIOREDOXIN_1"/>
    <property type="match status" value="1"/>
</dbReference>
<dbReference type="GO" id="GO:0016491">
    <property type="term" value="F:oxidoreductase activity"/>
    <property type="evidence" value="ECO:0007669"/>
    <property type="project" value="InterPro"/>
</dbReference>
<dbReference type="GO" id="GO:0030313">
    <property type="term" value="C:cell envelope"/>
    <property type="evidence" value="ECO:0007669"/>
    <property type="project" value="UniProtKB-SubCell"/>
</dbReference>
<dbReference type="Pfam" id="PF00578">
    <property type="entry name" value="AhpC-TSA"/>
    <property type="match status" value="1"/>
</dbReference>
<dbReference type="SUPFAM" id="SSF52833">
    <property type="entry name" value="Thioredoxin-like"/>
    <property type="match status" value="1"/>
</dbReference>
<dbReference type="AlphaFoldDB" id="A0A1H5SU01"/>
<proteinExistence type="predicted"/>
<evidence type="ECO:0000259" key="7">
    <source>
        <dbReference type="PROSITE" id="PS51352"/>
    </source>
</evidence>
<dbReference type="PANTHER" id="PTHR42852:SF6">
    <property type="entry name" value="THIOL:DISULFIDE INTERCHANGE PROTEIN DSBE"/>
    <property type="match status" value="1"/>
</dbReference>
<dbReference type="CDD" id="cd02966">
    <property type="entry name" value="TlpA_like_family"/>
    <property type="match status" value="1"/>
</dbReference>
<evidence type="ECO:0000313" key="9">
    <source>
        <dbReference type="Proteomes" id="UP000236731"/>
    </source>
</evidence>
<evidence type="ECO:0000313" key="8">
    <source>
        <dbReference type="EMBL" id="SEF53438.1"/>
    </source>
</evidence>
<evidence type="ECO:0000256" key="1">
    <source>
        <dbReference type="ARBA" id="ARBA00004196"/>
    </source>
</evidence>
<sequence>MMMNMKNILKMLCAAMVLPAVAFSQESSYVLEGKAPEGLKKVYLTYYDFNTNEPVIDSAVVNKGKFAFAGEFGGASYAGLYFRNDYKADKSKDPVKEFWFFMNEGKTVVDATQGRTAKLVDGSPLVKEYIASEAAMQKVREQFNAKEYQANVLLIDSLQLQVKKLQAKQRDLEAQWEAKMAENRLDFVKKNPDNTLSLVYLEGLEQAEEPKYDIDGLFNSLSERIKTSSRAKRFQATLRARALGVGGTAFDFQQNDPNGKPVKLSDFKGKYVLIDFWASWCVPCRKENPHVVAAYEKYKGKNFEILGVSLDADKASWLKAIKDDGLTWTNVSDLKGWKNEVGELYAVKAVPSNFLISPEGKILAKDLRGDALIQFLEKNL</sequence>
<dbReference type="PANTHER" id="PTHR42852">
    <property type="entry name" value="THIOL:DISULFIDE INTERCHANGE PROTEIN DSBE"/>
    <property type="match status" value="1"/>
</dbReference>
<dbReference type="InterPro" id="IPR000866">
    <property type="entry name" value="AhpC/TSA"/>
</dbReference>
<keyword evidence="3" id="KW-1015">Disulfide bond</keyword>
<organism evidence="8 9">
    <name type="scientific">Sphingobacterium lactis</name>
    <dbReference type="NCBI Taxonomy" id="797291"/>
    <lineage>
        <taxon>Bacteria</taxon>
        <taxon>Pseudomonadati</taxon>
        <taxon>Bacteroidota</taxon>
        <taxon>Sphingobacteriia</taxon>
        <taxon>Sphingobacteriales</taxon>
        <taxon>Sphingobacteriaceae</taxon>
        <taxon>Sphingobacterium</taxon>
    </lineage>
</organism>
<dbReference type="InterPro" id="IPR025380">
    <property type="entry name" value="DUF4369"/>
</dbReference>
<dbReference type="PROSITE" id="PS51352">
    <property type="entry name" value="THIOREDOXIN_2"/>
    <property type="match status" value="1"/>
</dbReference>
<dbReference type="EMBL" id="FNUT01000001">
    <property type="protein sequence ID" value="SEF53438.1"/>
    <property type="molecule type" value="Genomic_DNA"/>
</dbReference>
<feature type="domain" description="Thioredoxin" evidence="7">
    <location>
        <begin position="243"/>
        <end position="380"/>
    </location>
</feature>
<dbReference type="Proteomes" id="UP000236731">
    <property type="component" value="Unassembled WGS sequence"/>
</dbReference>
<evidence type="ECO:0000256" key="3">
    <source>
        <dbReference type="ARBA" id="ARBA00023157"/>
    </source>
</evidence>
<keyword evidence="9" id="KW-1185">Reference proteome</keyword>
<dbReference type="InterPro" id="IPR036249">
    <property type="entry name" value="Thioredoxin-like_sf"/>
</dbReference>
<keyword evidence="2" id="KW-0201">Cytochrome c-type biogenesis</keyword>
<keyword evidence="4" id="KW-0676">Redox-active center</keyword>
<dbReference type="InterPro" id="IPR050553">
    <property type="entry name" value="Thioredoxin_ResA/DsbE_sf"/>
</dbReference>
<dbReference type="Gene3D" id="3.40.30.10">
    <property type="entry name" value="Glutaredoxin"/>
    <property type="match status" value="1"/>
</dbReference>